<gene>
    <name evidence="1" type="ORF">FC50_GL000300</name>
</gene>
<dbReference type="AlphaFoldDB" id="A0A0R1U9Z6"/>
<keyword evidence="2" id="KW-1185">Reference proteome</keyword>
<dbReference type="PATRIC" id="fig|1423783.4.peg.310"/>
<dbReference type="Proteomes" id="UP000051922">
    <property type="component" value="Unassembled WGS sequence"/>
</dbReference>
<name>A0A0R1U9Z6_9LACO</name>
<sequence length="64" mass="6810">MGMDLSTGINIFLHQVVNDGGMPFTPSAANTLPETLADALVDVKAGRVEHFANFADYLGAMDKL</sequence>
<protein>
    <submittedName>
        <fullName evidence="1">Uncharacterized protein</fullName>
    </submittedName>
</protein>
<organism evidence="1 2">
    <name type="scientific">Lacticaseibacillus pantheris DSM 15945 = JCM 12539 = NBRC 106106</name>
    <dbReference type="NCBI Taxonomy" id="1423783"/>
    <lineage>
        <taxon>Bacteria</taxon>
        <taxon>Bacillati</taxon>
        <taxon>Bacillota</taxon>
        <taxon>Bacilli</taxon>
        <taxon>Lactobacillales</taxon>
        <taxon>Lactobacillaceae</taxon>
        <taxon>Lacticaseibacillus</taxon>
    </lineage>
</organism>
<dbReference type="InterPro" id="IPR013321">
    <property type="entry name" value="Arc_rbn_hlx_hlx"/>
</dbReference>
<reference evidence="1 2" key="1">
    <citation type="journal article" date="2015" name="Genome Announc.">
        <title>Expanding the biotechnology potential of lactobacilli through comparative genomics of 213 strains and associated genera.</title>
        <authorList>
            <person name="Sun Z."/>
            <person name="Harris H.M."/>
            <person name="McCann A."/>
            <person name="Guo C."/>
            <person name="Argimon S."/>
            <person name="Zhang W."/>
            <person name="Yang X."/>
            <person name="Jeffery I.B."/>
            <person name="Cooney J.C."/>
            <person name="Kagawa T.F."/>
            <person name="Liu W."/>
            <person name="Song Y."/>
            <person name="Salvetti E."/>
            <person name="Wrobel A."/>
            <person name="Rasinkangas P."/>
            <person name="Parkhill J."/>
            <person name="Rea M.C."/>
            <person name="O'Sullivan O."/>
            <person name="Ritari J."/>
            <person name="Douillard F.P."/>
            <person name="Paul Ross R."/>
            <person name="Yang R."/>
            <person name="Briner A.E."/>
            <person name="Felis G.E."/>
            <person name="de Vos W.M."/>
            <person name="Barrangou R."/>
            <person name="Klaenhammer T.R."/>
            <person name="Caufield P.W."/>
            <person name="Cui Y."/>
            <person name="Zhang H."/>
            <person name="O'Toole P.W."/>
        </authorList>
    </citation>
    <scope>NUCLEOTIDE SEQUENCE [LARGE SCALE GENOMIC DNA]</scope>
    <source>
        <strain evidence="1 2">DSM 15945</strain>
    </source>
</reference>
<dbReference type="GO" id="GO:0006355">
    <property type="term" value="P:regulation of DNA-templated transcription"/>
    <property type="evidence" value="ECO:0007669"/>
    <property type="project" value="InterPro"/>
</dbReference>
<proteinExistence type="predicted"/>
<evidence type="ECO:0000313" key="2">
    <source>
        <dbReference type="Proteomes" id="UP000051922"/>
    </source>
</evidence>
<evidence type="ECO:0000313" key="1">
    <source>
        <dbReference type="EMBL" id="KRL88106.1"/>
    </source>
</evidence>
<accession>A0A0R1U9Z6</accession>
<dbReference type="Gene3D" id="1.10.1220.10">
    <property type="entry name" value="Met repressor-like"/>
    <property type="match status" value="1"/>
</dbReference>
<dbReference type="EMBL" id="AZFJ01000007">
    <property type="protein sequence ID" value="KRL88106.1"/>
    <property type="molecule type" value="Genomic_DNA"/>
</dbReference>
<comment type="caution">
    <text evidence="1">The sequence shown here is derived from an EMBL/GenBank/DDBJ whole genome shotgun (WGS) entry which is preliminary data.</text>
</comment>